<gene>
    <name evidence="1" type="ORF">SAMN05878281_3223</name>
</gene>
<dbReference type="AlphaFoldDB" id="A0A1M7NK49"/>
<keyword evidence="2" id="KW-1185">Reference proteome</keyword>
<dbReference type="OrthoDB" id="8737820at2"/>
<dbReference type="GO" id="GO:0016829">
    <property type="term" value="F:lyase activity"/>
    <property type="evidence" value="ECO:0007669"/>
    <property type="project" value="UniProtKB-KW"/>
</dbReference>
<evidence type="ECO:0000313" key="2">
    <source>
        <dbReference type="Proteomes" id="UP000190235"/>
    </source>
</evidence>
<dbReference type="EMBL" id="LT670848">
    <property type="protein sequence ID" value="SHN04096.1"/>
    <property type="molecule type" value="Genomic_DNA"/>
</dbReference>
<dbReference type="InterPro" id="IPR025975">
    <property type="entry name" value="Polysacc_lyase"/>
</dbReference>
<evidence type="ECO:0000313" key="1">
    <source>
        <dbReference type="EMBL" id="SHN04096.1"/>
    </source>
</evidence>
<name>A0A1M7NK49_9FLAO</name>
<dbReference type="RefSeq" id="WP_079736146.1">
    <property type="nucleotide sequence ID" value="NZ_LT670848.1"/>
</dbReference>
<organism evidence="1 2">
    <name type="scientific">Salegentibacter salegens</name>
    <dbReference type="NCBI Taxonomy" id="143223"/>
    <lineage>
        <taxon>Bacteria</taxon>
        <taxon>Pseudomonadati</taxon>
        <taxon>Bacteroidota</taxon>
        <taxon>Flavobacteriia</taxon>
        <taxon>Flavobacteriales</taxon>
        <taxon>Flavobacteriaceae</taxon>
        <taxon>Salegentibacter</taxon>
    </lineage>
</organism>
<keyword evidence="1" id="KW-0456">Lyase</keyword>
<reference evidence="2" key="1">
    <citation type="submission" date="2016-11" db="EMBL/GenBank/DDBJ databases">
        <authorList>
            <person name="Varghese N."/>
            <person name="Submissions S."/>
        </authorList>
    </citation>
    <scope>NUCLEOTIDE SEQUENCE [LARGE SCALE GENOMIC DNA]</scope>
    <source>
        <strain evidence="2">ACAM 48</strain>
    </source>
</reference>
<dbReference type="Gene3D" id="2.60.120.200">
    <property type="match status" value="1"/>
</dbReference>
<accession>A0A1M7NK49</accession>
<sequence>MKHFFIILLFSTSAFSQNYHYALGERQSQPSPPEPPKERNINNLLLVEIFEDKNLDVDPDSGDFFSEFTMNHSFSLNINIKRFGNSAARFELKNSDPEIWGGFRAEMTQIQTSTLDEGWYGFSQYFPDSYISDATEEVVGQWHDQPDVGETTARSPSNAIITGNDRIRWMIRWDSTRIKQDNNSEGLHYIDLGKIPKNKWIDWVVHIKYSHTNTGILEVWMDDVKVIDRQNMPNSYNDEKYPYFKFGVYKWKWGTAATQRVIYYDEVRIGDKNSSYDEVKPGY</sequence>
<dbReference type="STRING" id="143223.SAMN05878281_3223"/>
<dbReference type="Pfam" id="PF14099">
    <property type="entry name" value="Polysacc_lyase"/>
    <property type="match status" value="1"/>
</dbReference>
<protein>
    <submittedName>
        <fullName evidence="1">Polysaccharide lyase</fullName>
    </submittedName>
</protein>
<dbReference type="Proteomes" id="UP000190235">
    <property type="component" value="Chromosome I"/>
</dbReference>
<proteinExistence type="predicted"/>